<sequence length="161" mass="16983">MCCYEKGSMEKGRGVSDTPLNPVSMVTFIAVFSQSVSVCLCAMGEEEAGESCYICVLPESEQISFHHDSICSEIQAGLEDSITEGTGRPGVDGALLPHRLYRLAVIFSSCAAAAAIFQQPAVGCGVLAVYCKRKEVSVWTGKSAHFPGQQSPASVLGEAEA</sequence>
<gene>
    <name evidence="1" type="ORF">PODLI_1B037467</name>
</gene>
<organism evidence="1 2">
    <name type="scientific">Podarcis lilfordi</name>
    <name type="common">Lilford's wall lizard</name>
    <dbReference type="NCBI Taxonomy" id="74358"/>
    <lineage>
        <taxon>Eukaryota</taxon>
        <taxon>Metazoa</taxon>
        <taxon>Chordata</taxon>
        <taxon>Craniata</taxon>
        <taxon>Vertebrata</taxon>
        <taxon>Euteleostomi</taxon>
        <taxon>Lepidosauria</taxon>
        <taxon>Squamata</taxon>
        <taxon>Bifurcata</taxon>
        <taxon>Unidentata</taxon>
        <taxon>Episquamata</taxon>
        <taxon>Laterata</taxon>
        <taxon>Lacertibaenia</taxon>
        <taxon>Lacertidae</taxon>
        <taxon>Podarcis</taxon>
    </lineage>
</organism>
<protein>
    <submittedName>
        <fullName evidence="1">Uncharacterized protein</fullName>
    </submittedName>
</protein>
<evidence type="ECO:0000313" key="1">
    <source>
        <dbReference type="EMBL" id="CAI5765938.1"/>
    </source>
</evidence>
<dbReference type="Proteomes" id="UP001178461">
    <property type="component" value="Chromosome 2"/>
</dbReference>
<dbReference type="EMBL" id="OX395127">
    <property type="protein sequence ID" value="CAI5765938.1"/>
    <property type="molecule type" value="Genomic_DNA"/>
</dbReference>
<name>A0AA35NYQ1_9SAUR</name>
<evidence type="ECO:0000313" key="2">
    <source>
        <dbReference type="Proteomes" id="UP001178461"/>
    </source>
</evidence>
<proteinExistence type="predicted"/>
<keyword evidence="2" id="KW-1185">Reference proteome</keyword>
<accession>A0AA35NYQ1</accession>
<dbReference type="AlphaFoldDB" id="A0AA35NYQ1"/>
<reference evidence="1" key="1">
    <citation type="submission" date="2022-12" db="EMBL/GenBank/DDBJ databases">
        <authorList>
            <person name="Alioto T."/>
            <person name="Alioto T."/>
            <person name="Gomez Garrido J."/>
        </authorList>
    </citation>
    <scope>NUCLEOTIDE SEQUENCE</scope>
</reference>